<dbReference type="KEGG" id="psoj:PHYSODRAFT_382251"/>
<evidence type="ECO:0000313" key="2">
    <source>
        <dbReference type="Proteomes" id="UP000002640"/>
    </source>
</evidence>
<evidence type="ECO:0000313" key="1">
    <source>
        <dbReference type="EMBL" id="EGZ16943.1"/>
    </source>
</evidence>
<sequence>LLAAVKTISYNAAKHEIHFYFFTREAACRFDGLKVPFHRTTHGLVNAHPVGRRIPGANVWDLQYEEDGALISTASEYVVILRYVTRNMDL</sequence>
<organism evidence="1 2">
    <name type="scientific">Phytophthora sojae (strain P6497)</name>
    <name type="common">Soybean stem and root rot agent</name>
    <name type="synonym">Phytophthora megasperma f. sp. glycines</name>
    <dbReference type="NCBI Taxonomy" id="1094619"/>
    <lineage>
        <taxon>Eukaryota</taxon>
        <taxon>Sar</taxon>
        <taxon>Stramenopiles</taxon>
        <taxon>Oomycota</taxon>
        <taxon>Peronosporomycetes</taxon>
        <taxon>Peronosporales</taxon>
        <taxon>Peronosporaceae</taxon>
        <taxon>Phytophthora</taxon>
    </lineage>
</organism>
<dbReference type="EMBL" id="JH159154">
    <property type="protein sequence ID" value="EGZ16943.1"/>
    <property type="molecule type" value="Genomic_DNA"/>
</dbReference>
<reference evidence="1 2" key="1">
    <citation type="journal article" date="2006" name="Science">
        <title>Phytophthora genome sequences uncover evolutionary origins and mechanisms of pathogenesis.</title>
        <authorList>
            <person name="Tyler B.M."/>
            <person name="Tripathy S."/>
            <person name="Zhang X."/>
            <person name="Dehal P."/>
            <person name="Jiang R.H."/>
            <person name="Aerts A."/>
            <person name="Arredondo F.D."/>
            <person name="Baxter L."/>
            <person name="Bensasson D."/>
            <person name="Beynon J.L."/>
            <person name="Chapman J."/>
            <person name="Damasceno C.M."/>
            <person name="Dorrance A.E."/>
            <person name="Dou D."/>
            <person name="Dickerman A.W."/>
            <person name="Dubchak I.L."/>
            <person name="Garbelotto M."/>
            <person name="Gijzen M."/>
            <person name="Gordon S.G."/>
            <person name="Govers F."/>
            <person name="Grunwald N.J."/>
            <person name="Huang W."/>
            <person name="Ivors K.L."/>
            <person name="Jones R.W."/>
            <person name="Kamoun S."/>
            <person name="Krampis K."/>
            <person name="Lamour K.H."/>
            <person name="Lee M.K."/>
            <person name="McDonald W.H."/>
            <person name="Medina M."/>
            <person name="Meijer H.J."/>
            <person name="Nordberg E.K."/>
            <person name="Maclean D.J."/>
            <person name="Ospina-Giraldo M.D."/>
            <person name="Morris P.F."/>
            <person name="Phuntumart V."/>
            <person name="Putnam N.H."/>
            <person name="Rash S."/>
            <person name="Rose J.K."/>
            <person name="Sakihama Y."/>
            <person name="Salamov A.A."/>
            <person name="Savidor A."/>
            <person name="Scheuring C.F."/>
            <person name="Smith B.M."/>
            <person name="Sobral B.W."/>
            <person name="Terry A."/>
            <person name="Torto-Alalibo T.A."/>
            <person name="Win J."/>
            <person name="Xu Z."/>
            <person name="Zhang H."/>
            <person name="Grigoriev I.V."/>
            <person name="Rokhsar D.S."/>
            <person name="Boore J.L."/>
        </authorList>
    </citation>
    <scope>NUCLEOTIDE SEQUENCE [LARGE SCALE GENOMIC DNA]</scope>
    <source>
        <strain evidence="1 2">P6497</strain>
    </source>
</reference>
<dbReference type="AlphaFoldDB" id="G4ZE22"/>
<feature type="non-terminal residue" evidence="1">
    <location>
        <position position="1"/>
    </location>
</feature>
<dbReference type="InParanoid" id="G4ZE22"/>
<accession>G4ZE22</accession>
<feature type="non-terminal residue" evidence="1">
    <location>
        <position position="90"/>
    </location>
</feature>
<dbReference type="RefSeq" id="XP_009526001.1">
    <property type="nucleotide sequence ID" value="XM_009527706.1"/>
</dbReference>
<proteinExistence type="predicted"/>
<keyword evidence="2" id="KW-1185">Reference proteome</keyword>
<dbReference type="OMA" id="MWERDIS"/>
<dbReference type="GeneID" id="20650790"/>
<dbReference type="Proteomes" id="UP000002640">
    <property type="component" value="Unassembled WGS sequence"/>
</dbReference>
<name>G4ZE22_PHYSP</name>
<gene>
    <name evidence="1" type="ORF">PHYSODRAFT_382251</name>
</gene>
<protein>
    <submittedName>
        <fullName evidence="1">Uncharacterized protein</fullName>
    </submittedName>
</protein>